<dbReference type="InterPro" id="IPR038578">
    <property type="entry name" value="GT29-like_sf"/>
</dbReference>
<evidence type="ECO:0000256" key="6">
    <source>
        <dbReference type="ARBA" id="ARBA00022676"/>
    </source>
</evidence>
<dbReference type="PANTHER" id="PTHR46032:SF6">
    <property type="entry name" value="CMP-N-ACETYLNEURAMINATE-BETA-GALACTOSAMIDE-ALPHA-2,3-SIALYLTRANSFERASE 1"/>
    <property type="match status" value="1"/>
</dbReference>
<dbReference type="Ensembl" id="ENSNMLT00000039666.1">
    <property type="protein sequence ID" value="ENSNMLP00000035612.1"/>
    <property type="gene ID" value="ENSNMLG00000022045.1"/>
</dbReference>
<evidence type="ECO:0000256" key="2">
    <source>
        <dbReference type="ARBA" id="ARBA00004613"/>
    </source>
</evidence>
<keyword evidence="14" id="KW-0325">Glycoprotein</keyword>
<evidence type="ECO:0000256" key="15">
    <source>
        <dbReference type="ARBA" id="ARBA00039107"/>
    </source>
</evidence>
<evidence type="ECO:0000256" key="3">
    <source>
        <dbReference type="ARBA" id="ARBA00004922"/>
    </source>
</evidence>
<evidence type="ECO:0000256" key="9">
    <source>
        <dbReference type="ARBA" id="ARBA00022968"/>
    </source>
</evidence>
<evidence type="ECO:0000256" key="21">
    <source>
        <dbReference type="ARBA" id="ARBA00042682"/>
    </source>
</evidence>
<proteinExistence type="inferred from homology"/>
<evidence type="ECO:0000256" key="22">
    <source>
        <dbReference type="ARBA" id="ARBA00042991"/>
    </source>
</evidence>
<evidence type="ECO:0000256" key="20">
    <source>
        <dbReference type="ARBA" id="ARBA00042448"/>
    </source>
</evidence>
<dbReference type="EC" id="2.4.3.4" evidence="15"/>
<dbReference type="InterPro" id="IPR051757">
    <property type="entry name" value="Beta-gal_alpha2-3_sialyltrans"/>
</dbReference>
<dbReference type="GO" id="GO:0097503">
    <property type="term" value="P:sialylation"/>
    <property type="evidence" value="ECO:0007669"/>
    <property type="project" value="TreeGrafter"/>
</dbReference>
<dbReference type="GO" id="GO:0003836">
    <property type="term" value="F:beta-galactoside (CMP) alpha-2,3-sialyltransferase activity"/>
    <property type="evidence" value="ECO:0007669"/>
    <property type="project" value="UniProtKB-EC"/>
</dbReference>
<reference evidence="24" key="2">
    <citation type="submission" date="2025-09" db="UniProtKB">
        <authorList>
            <consortium name="Ensembl"/>
        </authorList>
    </citation>
    <scope>IDENTIFICATION</scope>
</reference>
<evidence type="ECO:0000256" key="5">
    <source>
        <dbReference type="ARBA" id="ARBA00022525"/>
    </source>
</evidence>
<comment type="pathway">
    <text evidence="3">Protein modification; protein glycosylation.</text>
</comment>
<keyword evidence="6" id="KW-0328">Glycosyltransferase</keyword>
<dbReference type="GO" id="GO:0005576">
    <property type="term" value="C:extracellular region"/>
    <property type="evidence" value="ECO:0007669"/>
    <property type="project" value="UniProtKB-SubCell"/>
</dbReference>
<reference evidence="24" key="1">
    <citation type="submission" date="2025-08" db="UniProtKB">
        <authorList>
            <consortium name="Ensembl"/>
        </authorList>
    </citation>
    <scope>IDENTIFICATION</scope>
</reference>
<keyword evidence="13" id="KW-1015">Disulfide bond</keyword>
<evidence type="ECO:0000256" key="17">
    <source>
        <dbReference type="ARBA" id="ARBA00041507"/>
    </source>
</evidence>
<name>A0A8C6UNM2_9GOBI</name>
<dbReference type="Gene3D" id="3.90.1480.20">
    <property type="entry name" value="Glycosyl transferase family 29"/>
    <property type="match status" value="1"/>
</dbReference>
<keyword evidence="8" id="KW-0812">Transmembrane</keyword>
<evidence type="ECO:0000256" key="8">
    <source>
        <dbReference type="ARBA" id="ARBA00022692"/>
    </source>
</evidence>
<comment type="subcellular location">
    <subcellularLocation>
        <location evidence="1">Golgi apparatus</location>
        <location evidence="1">Golgi stack membrane</location>
        <topology evidence="1">Single-pass type II membrane protein</topology>
    </subcellularLocation>
    <subcellularLocation>
        <location evidence="2">Secreted</location>
    </subcellularLocation>
</comment>
<evidence type="ECO:0000256" key="7">
    <source>
        <dbReference type="ARBA" id="ARBA00022679"/>
    </source>
</evidence>
<protein>
    <recommendedName>
        <fullName evidence="16">CMP-N-acetylneuraminate-beta-galactosamide-alpha-2,3-sialyltransferase 1</fullName>
        <ecNumber evidence="15">2.4.3.4</ecNumber>
    </recommendedName>
    <alternativeName>
        <fullName evidence="22">Gal-NAc6S</fullName>
    </alternativeName>
    <alternativeName>
        <fullName evidence="20">Gal-beta-1,3-GalNAc-alpha-2,3-sialyltransferase</fullName>
    </alternativeName>
    <alternativeName>
        <fullName evidence="18">ST3Gal I</fullName>
    </alternativeName>
    <alternativeName>
        <fullName evidence="19">ST3GalA.1</fullName>
    </alternativeName>
    <alternativeName>
        <fullName evidence="17">ST3O</fullName>
    </alternativeName>
    <alternativeName>
        <fullName evidence="21">Sialyltransferase 4A</fullName>
    </alternativeName>
</protein>
<evidence type="ECO:0000256" key="13">
    <source>
        <dbReference type="ARBA" id="ARBA00023157"/>
    </source>
</evidence>
<dbReference type="Proteomes" id="UP000694523">
    <property type="component" value="Unplaced"/>
</dbReference>
<keyword evidence="7" id="KW-0808">Transferase</keyword>
<evidence type="ECO:0000313" key="25">
    <source>
        <dbReference type="Proteomes" id="UP000694523"/>
    </source>
</evidence>
<evidence type="ECO:0000256" key="14">
    <source>
        <dbReference type="ARBA" id="ARBA00023180"/>
    </source>
</evidence>
<dbReference type="PIRSF" id="PIRSF005557">
    <property type="entry name" value="Sialyl_trans"/>
    <property type="match status" value="1"/>
</dbReference>
<evidence type="ECO:0000256" key="12">
    <source>
        <dbReference type="ARBA" id="ARBA00023136"/>
    </source>
</evidence>
<evidence type="ECO:0000256" key="16">
    <source>
        <dbReference type="ARBA" id="ARBA00040101"/>
    </source>
</evidence>
<keyword evidence="11" id="KW-0333">Golgi apparatus</keyword>
<keyword evidence="25" id="KW-1185">Reference proteome</keyword>
<dbReference type="AlphaFoldDB" id="A0A8C6UNM2"/>
<evidence type="ECO:0000256" key="10">
    <source>
        <dbReference type="ARBA" id="ARBA00022989"/>
    </source>
</evidence>
<evidence type="ECO:0000256" key="23">
    <source>
        <dbReference type="PIRSR" id="PIRSR005557-2"/>
    </source>
</evidence>
<dbReference type="GO" id="GO:1901137">
    <property type="term" value="P:carbohydrate derivative biosynthetic process"/>
    <property type="evidence" value="ECO:0007669"/>
    <property type="project" value="UniProtKB-ARBA"/>
</dbReference>
<evidence type="ECO:0000256" key="11">
    <source>
        <dbReference type="ARBA" id="ARBA00023034"/>
    </source>
</evidence>
<dbReference type="FunFam" id="3.90.1480.20:FF:000015">
    <property type="entry name" value="Lactosylceramide alpha-2,3-sialyltransferase"/>
    <property type="match status" value="1"/>
</dbReference>
<dbReference type="Pfam" id="PF00777">
    <property type="entry name" value="Glyco_transf_29"/>
    <property type="match status" value="2"/>
</dbReference>
<evidence type="ECO:0000256" key="1">
    <source>
        <dbReference type="ARBA" id="ARBA00004447"/>
    </source>
</evidence>
<keyword evidence="12" id="KW-0472">Membrane</keyword>
<keyword evidence="10" id="KW-1133">Transmembrane helix</keyword>
<evidence type="ECO:0000313" key="24">
    <source>
        <dbReference type="Ensembl" id="ENSNMLP00000035612.1"/>
    </source>
</evidence>
<dbReference type="InterPro" id="IPR001675">
    <property type="entry name" value="Glyco_trans_29"/>
</dbReference>
<accession>A0A8C6UNM2</accession>
<keyword evidence="5" id="KW-0964">Secreted</keyword>
<comment type="similarity">
    <text evidence="4">Belongs to the glycosyltransferase 29 family.</text>
</comment>
<organism evidence="24 25">
    <name type="scientific">Neogobius melanostomus</name>
    <name type="common">round goby</name>
    <dbReference type="NCBI Taxonomy" id="47308"/>
    <lineage>
        <taxon>Eukaryota</taxon>
        <taxon>Metazoa</taxon>
        <taxon>Chordata</taxon>
        <taxon>Craniata</taxon>
        <taxon>Vertebrata</taxon>
        <taxon>Euteleostomi</taxon>
        <taxon>Actinopterygii</taxon>
        <taxon>Neopterygii</taxon>
        <taxon>Teleostei</taxon>
        <taxon>Neoteleostei</taxon>
        <taxon>Acanthomorphata</taxon>
        <taxon>Gobiaria</taxon>
        <taxon>Gobiiformes</taxon>
        <taxon>Gobioidei</taxon>
        <taxon>Gobiidae</taxon>
        <taxon>Benthophilinae</taxon>
        <taxon>Neogobiini</taxon>
        <taxon>Neogobius</taxon>
    </lineage>
</organism>
<evidence type="ECO:0000256" key="18">
    <source>
        <dbReference type="ARBA" id="ARBA00041997"/>
    </source>
</evidence>
<keyword evidence="9" id="KW-0735">Signal-anchor</keyword>
<evidence type="ECO:0000256" key="19">
    <source>
        <dbReference type="ARBA" id="ARBA00042022"/>
    </source>
</evidence>
<evidence type="ECO:0000256" key="4">
    <source>
        <dbReference type="ARBA" id="ARBA00006003"/>
    </source>
</evidence>
<sequence>MNFFRYRTFKGKVLLLLLCIMGISTFWVVSETSFKYNFHSFINTECVSGSCLVQNQSWFNQRFQNDITPLLTSNYILSEEAFNWWKRMQGERRNMTFFKKTTQEIFEMFPAFPPVPKPGVDGCTCAVVGNSINLKGSHYGKLIDFHDFVFRMNRGKTQGFEEDVGTRTTHRAMYPESAMNIDNSTYLVLFPFKIWDLQWLVKSVCSFVMVVHPAFMKYVHESWLEGAGRYPSTGCMVVILALHLCDEVSLFGFGADSDGNWSHYWETLMNKRLHTGPHPGSVEYDMILKLAKHGRVDFYSGR</sequence>
<dbReference type="PANTHER" id="PTHR46032">
    <property type="entry name" value="ALPHA-2,3-SIALYLTRANSFERASE ST3GAL I ISOFORM X1"/>
    <property type="match status" value="1"/>
</dbReference>
<feature type="disulfide bond" evidence="23">
    <location>
        <begin position="125"/>
        <end position="245"/>
    </location>
</feature>
<dbReference type="GO" id="GO:0032580">
    <property type="term" value="C:Golgi cisterna membrane"/>
    <property type="evidence" value="ECO:0007669"/>
    <property type="project" value="UniProtKB-SubCell"/>
</dbReference>
<dbReference type="InterPro" id="IPR012163">
    <property type="entry name" value="Sialyl_trans"/>
</dbReference>